<feature type="domain" description="C2H2-type" evidence="11">
    <location>
        <begin position="243"/>
        <end position="270"/>
    </location>
</feature>
<dbReference type="PROSITE" id="PS50157">
    <property type="entry name" value="ZINC_FINGER_C2H2_2"/>
    <property type="match status" value="2"/>
</dbReference>
<dbReference type="FunFam" id="3.30.160.60:FF:001840">
    <property type="entry name" value="Paternally-expressed gene 3 protein"/>
    <property type="match status" value="1"/>
</dbReference>
<dbReference type="PANTHER" id="PTHR23226:SF88">
    <property type="entry name" value="ZINC FINGER AND SCAN DOMAIN-CONTAINING PROTEIN 4"/>
    <property type="match status" value="1"/>
</dbReference>
<feature type="non-terminal residue" evidence="12">
    <location>
        <position position="1"/>
    </location>
</feature>
<keyword evidence="3" id="KW-0677">Repeat</keyword>
<dbReference type="Gene3D" id="3.30.160.60">
    <property type="entry name" value="Classic Zinc Finger"/>
    <property type="match status" value="2"/>
</dbReference>
<evidence type="ECO:0000256" key="5">
    <source>
        <dbReference type="ARBA" id="ARBA00022833"/>
    </source>
</evidence>
<organism evidence="12 13">
    <name type="scientific">Myodes glareolus</name>
    <name type="common">Bank vole</name>
    <name type="synonym">Clethrionomys glareolus</name>
    <dbReference type="NCBI Taxonomy" id="447135"/>
    <lineage>
        <taxon>Eukaryota</taxon>
        <taxon>Metazoa</taxon>
        <taxon>Chordata</taxon>
        <taxon>Craniata</taxon>
        <taxon>Vertebrata</taxon>
        <taxon>Euteleostomi</taxon>
        <taxon>Mammalia</taxon>
        <taxon>Eutheria</taxon>
        <taxon>Euarchontoglires</taxon>
        <taxon>Glires</taxon>
        <taxon>Rodentia</taxon>
        <taxon>Myomorpha</taxon>
        <taxon>Muroidea</taxon>
        <taxon>Cricetidae</taxon>
        <taxon>Arvicolinae</taxon>
        <taxon>Myodes</taxon>
    </lineage>
</organism>
<dbReference type="EMBL" id="JBBHLL010000820">
    <property type="protein sequence ID" value="KAK7797495.1"/>
    <property type="molecule type" value="Genomic_DNA"/>
</dbReference>
<feature type="compositionally biased region" description="Polar residues" evidence="10">
    <location>
        <begin position="275"/>
        <end position="288"/>
    </location>
</feature>
<evidence type="ECO:0000256" key="7">
    <source>
        <dbReference type="ARBA" id="ARBA00023163"/>
    </source>
</evidence>
<feature type="non-terminal residue" evidence="12">
    <location>
        <position position="288"/>
    </location>
</feature>
<protein>
    <recommendedName>
        <fullName evidence="11">C2H2-type domain-containing protein</fullName>
    </recommendedName>
</protein>
<gene>
    <name evidence="12" type="ORF">U0070_023162</name>
</gene>
<feature type="region of interest" description="Disordered" evidence="10">
    <location>
        <begin position="269"/>
        <end position="288"/>
    </location>
</feature>
<dbReference type="SUPFAM" id="SSF57667">
    <property type="entry name" value="beta-beta-alpha zinc fingers"/>
    <property type="match status" value="1"/>
</dbReference>
<keyword evidence="6" id="KW-0805">Transcription regulation</keyword>
<evidence type="ECO:0000313" key="13">
    <source>
        <dbReference type="Proteomes" id="UP001488838"/>
    </source>
</evidence>
<dbReference type="GO" id="GO:0005634">
    <property type="term" value="C:nucleus"/>
    <property type="evidence" value="ECO:0007669"/>
    <property type="project" value="UniProtKB-SubCell"/>
</dbReference>
<evidence type="ECO:0000313" key="12">
    <source>
        <dbReference type="EMBL" id="KAK7797495.1"/>
    </source>
</evidence>
<evidence type="ECO:0000256" key="10">
    <source>
        <dbReference type="SAM" id="MobiDB-lite"/>
    </source>
</evidence>
<evidence type="ECO:0000256" key="1">
    <source>
        <dbReference type="ARBA" id="ARBA00004123"/>
    </source>
</evidence>
<dbReference type="AlphaFoldDB" id="A0AAW0H815"/>
<keyword evidence="13" id="KW-1185">Reference proteome</keyword>
<dbReference type="InterPro" id="IPR013087">
    <property type="entry name" value="Znf_C2H2_type"/>
</dbReference>
<keyword evidence="4 9" id="KW-0863">Zinc-finger</keyword>
<keyword evidence="5" id="KW-0862">Zinc</keyword>
<evidence type="ECO:0000256" key="6">
    <source>
        <dbReference type="ARBA" id="ARBA00023015"/>
    </source>
</evidence>
<proteinExistence type="predicted"/>
<dbReference type="Pfam" id="PF00096">
    <property type="entry name" value="zf-C2H2"/>
    <property type="match status" value="2"/>
</dbReference>
<keyword evidence="2" id="KW-0479">Metal-binding</keyword>
<evidence type="ECO:0000256" key="4">
    <source>
        <dbReference type="ARBA" id="ARBA00022771"/>
    </source>
</evidence>
<dbReference type="SMART" id="SM00355">
    <property type="entry name" value="ZnF_C2H2"/>
    <property type="match status" value="2"/>
</dbReference>
<name>A0AAW0H815_MYOGA</name>
<reference evidence="12 13" key="1">
    <citation type="journal article" date="2023" name="bioRxiv">
        <title>Conserved and derived expression patterns and positive selection on dental genes reveal complex evolutionary context of ever-growing rodent molars.</title>
        <authorList>
            <person name="Calamari Z.T."/>
            <person name="Song A."/>
            <person name="Cohen E."/>
            <person name="Akter M."/>
            <person name="Roy R.D."/>
            <person name="Hallikas O."/>
            <person name="Christensen M.M."/>
            <person name="Li P."/>
            <person name="Marangoni P."/>
            <person name="Jernvall J."/>
            <person name="Klein O.D."/>
        </authorList>
    </citation>
    <scope>NUCLEOTIDE SEQUENCE [LARGE SCALE GENOMIC DNA]</scope>
    <source>
        <strain evidence="12">V071</strain>
    </source>
</reference>
<dbReference type="InterPro" id="IPR036236">
    <property type="entry name" value="Znf_C2H2_sf"/>
</dbReference>
<evidence type="ECO:0000256" key="2">
    <source>
        <dbReference type="ARBA" id="ARBA00022723"/>
    </source>
</evidence>
<evidence type="ECO:0000256" key="3">
    <source>
        <dbReference type="ARBA" id="ARBA00022737"/>
    </source>
</evidence>
<dbReference type="GO" id="GO:0000981">
    <property type="term" value="F:DNA-binding transcription factor activity, RNA polymerase II-specific"/>
    <property type="evidence" value="ECO:0007669"/>
    <property type="project" value="TreeGrafter"/>
</dbReference>
<comment type="subcellular location">
    <subcellularLocation>
        <location evidence="1">Nucleus</location>
    </subcellularLocation>
</comment>
<feature type="domain" description="C2H2-type" evidence="11">
    <location>
        <begin position="215"/>
        <end position="242"/>
    </location>
</feature>
<dbReference type="PANTHER" id="PTHR23226">
    <property type="entry name" value="ZINC FINGER AND SCAN DOMAIN-CONTAINING"/>
    <property type="match status" value="1"/>
</dbReference>
<comment type="caution">
    <text evidence="12">The sequence shown here is derived from an EMBL/GenBank/DDBJ whole genome shotgun (WGS) entry which is preliminary data.</text>
</comment>
<feature type="region of interest" description="Disordered" evidence="10">
    <location>
        <begin position="65"/>
        <end position="85"/>
    </location>
</feature>
<keyword evidence="8" id="KW-0539">Nucleus</keyword>
<evidence type="ECO:0000256" key="9">
    <source>
        <dbReference type="PROSITE-ProRule" id="PRU00042"/>
    </source>
</evidence>
<dbReference type="Proteomes" id="UP001488838">
    <property type="component" value="Unassembled WGS sequence"/>
</dbReference>
<dbReference type="PROSITE" id="PS00028">
    <property type="entry name" value="ZINC_FINGER_C2H2_1"/>
    <property type="match status" value="1"/>
</dbReference>
<dbReference type="GO" id="GO:0000978">
    <property type="term" value="F:RNA polymerase II cis-regulatory region sequence-specific DNA binding"/>
    <property type="evidence" value="ECO:0007669"/>
    <property type="project" value="TreeGrafter"/>
</dbReference>
<evidence type="ECO:0000259" key="11">
    <source>
        <dbReference type="PROSITE" id="PS50157"/>
    </source>
</evidence>
<dbReference type="GO" id="GO:0008270">
    <property type="term" value="F:zinc ion binding"/>
    <property type="evidence" value="ECO:0007669"/>
    <property type="project" value="UniProtKB-KW"/>
</dbReference>
<keyword evidence="7" id="KW-0804">Transcription</keyword>
<accession>A0AAW0H815</accession>
<evidence type="ECO:0000256" key="8">
    <source>
        <dbReference type="ARBA" id="ARBA00023242"/>
    </source>
</evidence>
<sequence length="288" mass="32128">RSKDKFAVKELWESSGRNLGKLLRGLTDECLKPPVMVHVSMQGQEALFSGNMTLKEVIKHLNEQQSTTESPLENEITPLPISGDTLLTTGSKVGQNYPWNTSEENGGVSSPRNKMDSLFTIQTDWFSKADEGAVSDEIPLDLRTHQDTARYHEESQSAASSGDVPMVEVQSGISSRPAQTEDFQNHAANCTCDSTRDSTETQTNTNKVHKKERSFVCTMCHKDFYTHSDLTVHEIIYKEKKPFKCPICERLFSHKTNLLAHKRIHTGKSPIPAPSVTTATANRPHTTI</sequence>